<keyword evidence="2" id="KW-1185">Reference proteome</keyword>
<evidence type="ECO:0000313" key="2">
    <source>
        <dbReference type="Proteomes" id="UP000629963"/>
    </source>
</evidence>
<dbReference type="EMBL" id="JACRUJ010000001">
    <property type="protein sequence ID" value="MBC5840836.1"/>
    <property type="molecule type" value="Genomic_DNA"/>
</dbReference>
<evidence type="ECO:0000313" key="1">
    <source>
        <dbReference type="EMBL" id="MBC5840836.1"/>
    </source>
</evidence>
<name>A0ABR7J5M5_9FLAO</name>
<feature type="non-terminal residue" evidence="1">
    <location>
        <position position="1"/>
    </location>
</feature>
<proteinExistence type="predicted"/>
<gene>
    <name evidence="1" type="ORF">H8R23_05405</name>
</gene>
<sequence length="62" mass="6269">DVNGNIATDMVIVTVEDKIAPVVLTKNITVQLNAAGTVSIVAADVNNGSTDACGIATLTLDK</sequence>
<comment type="caution">
    <text evidence="1">The sequence shown here is derived from an EMBL/GenBank/DDBJ whole genome shotgun (WGS) entry which is preliminary data.</text>
</comment>
<organism evidence="1 2">
    <name type="scientific">Flavobacterium kayseriense</name>
    <dbReference type="NCBI Taxonomy" id="2764714"/>
    <lineage>
        <taxon>Bacteria</taxon>
        <taxon>Pseudomonadati</taxon>
        <taxon>Bacteroidota</taxon>
        <taxon>Flavobacteriia</taxon>
        <taxon>Flavobacteriales</taxon>
        <taxon>Flavobacteriaceae</taxon>
        <taxon>Flavobacterium</taxon>
    </lineage>
</organism>
<accession>A0ABR7J5M5</accession>
<dbReference type="Proteomes" id="UP000629963">
    <property type="component" value="Unassembled WGS sequence"/>
</dbReference>
<protein>
    <submittedName>
        <fullName evidence="1">HYR domain-containing protein</fullName>
    </submittedName>
</protein>
<feature type="non-terminal residue" evidence="1">
    <location>
        <position position="62"/>
    </location>
</feature>
<reference evidence="1 2" key="1">
    <citation type="submission" date="2020-08" db="EMBL/GenBank/DDBJ databases">
        <title>Description of novel Flavobacterium F-380 isolate.</title>
        <authorList>
            <person name="Saticioglu I.B."/>
            <person name="Duman M."/>
            <person name="Altun S."/>
        </authorList>
    </citation>
    <scope>NUCLEOTIDE SEQUENCE [LARGE SCALE GENOMIC DNA]</scope>
    <source>
        <strain evidence="1 2">F-380</strain>
    </source>
</reference>
<dbReference type="RefSeq" id="WP_222616890.1">
    <property type="nucleotide sequence ID" value="NZ_JACRUJ010000001.1"/>
</dbReference>